<feature type="chain" id="PRO_5036443161" description="Ig-like domain-containing protein" evidence="2">
    <location>
        <begin position="22"/>
        <end position="1439"/>
    </location>
</feature>
<reference evidence="4" key="1">
    <citation type="submission" date="2022-08" db="UniProtKB">
        <authorList>
            <consortium name="EnsemblMetazoa"/>
        </authorList>
    </citation>
    <scope>IDENTIFICATION</scope>
    <source>
        <strain evidence="4">05x7-T-G4-1.051#20</strain>
    </source>
</reference>
<dbReference type="Proteomes" id="UP000005408">
    <property type="component" value="Unassembled WGS sequence"/>
</dbReference>
<evidence type="ECO:0000313" key="4">
    <source>
        <dbReference type="EnsemblMetazoa" id="G5221.1:cds"/>
    </source>
</evidence>
<evidence type="ECO:0000256" key="1">
    <source>
        <dbReference type="SAM" id="Phobius"/>
    </source>
</evidence>
<protein>
    <recommendedName>
        <fullName evidence="3">Ig-like domain-containing protein</fullName>
    </recommendedName>
</protein>
<dbReference type="EnsemblMetazoa" id="G5221.1">
    <property type="protein sequence ID" value="G5221.1:cds"/>
    <property type="gene ID" value="G5221"/>
</dbReference>
<name>A0A8W8NGR9_MAGGI</name>
<keyword evidence="1" id="KW-0812">Transmembrane</keyword>
<feature type="domain" description="Ig-like" evidence="3">
    <location>
        <begin position="553"/>
        <end position="610"/>
    </location>
</feature>
<dbReference type="InterPro" id="IPR022038">
    <property type="entry name" value="Ig-like_bact"/>
</dbReference>
<evidence type="ECO:0000259" key="3">
    <source>
        <dbReference type="Pfam" id="PF13750"/>
    </source>
</evidence>
<keyword evidence="5" id="KW-1185">Reference proteome</keyword>
<organism evidence="4 5">
    <name type="scientific">Magallana gigas</name>
    <name type="common">Pacific oyster</name>
    <name type="synonym">Crassostrea gigas</name>
    <dbReference type="NCBI Taxonomy" id="29159"/>
    <lineage>
        <taxon>Eukaryota</taxon>
        <taxon>Metazoa</taxon>
        <taxon>Spiralia</taxon>
        <taxon>Lophotrochozoa</taxon>
        <taxon>Mollusca</taxon>
        <taxon>Bivalvia</taxon>
        <taxon>Autobranchia</taxon>
        <taxon>Pteriomorphia</taxon>
        <taxon>Ostreida</taxon>
        <taxon>Ostreoidea</taxon>
        <taxon>Ostreidae</taxon>
        <taxon>Magallana</taxon>
    </lineage>
</organism>
<accession>A0A8W8NGR9</accession>
<proteinExistence type="predicted"/>
<evidence type="ECO:0000256" key="2">
    <source>
        <dbReference type="SAM" id="SignalP"/>
    </source>
</evidence>
<feature type="transmembrane region" description="Helical" evidence="1">
    <location>
        <begin position="1370"/>
        <end position="1396"/>
    </location>
</feature>
<keyword evidence="2" id="KW-0732">Signal</keyword>
<dbReference type="Pfam" id="PF13750">
    <property type="entry name" value="Big_3_3"/>
    <property type="match status" value="1"/>
</dbReference>
<keyword evidence="1" id="KW-1133">Transmembrane helix</keyword>
<keyword evidence="1" id="KW-0472">Membrane</keyword>
<sequence length="1439" mass="157273">MGVPLSLSLSFVWLLLSFANCSHFRGGSISWKPTSNPSQIEISHQMAWRRSYSSSSYCDDTKIANGGLIAVSANLYCREGCSSTSSISTMRGKCIAFSAGEDWSLGEGSFLFTVPTPGIQYTFRLEGCCWQSLSNGASSGSMRMTLTADLQPRSDTGVINSSPVVTMTPVVRLLAGCQHSLRIPVIDADGDIVRCRFPTSNSTNECGKLCDGLPGSTIDTDTCVFNYNSTSGTGTYGVSVQIEDFAVTAPTAVLSSVPVQFLIIVFYDSLSCDDAPSFVDPTPPEASCHVVTSTFTKTIVARTKNAAHSVTKIFLMGPTGITKTSLAPYGSSGREWSVTVTWSPTSNQAGYHLVCFNAEINSKLSSSMICIDLMKGTPPSIKQNCLTPSSDVVTGPNITFKMCFDRKIMRPTTDKFMIIYHSNGTEANRFNITDPYIAIFSTAVDRTVTVTWGGSSGPDILGVGQYYILLEAGSVAAPPLSCLADWPGITQPFYWNFTVVDRTPPTLSFTSNPTQVNDNETFSMTWTVSEPLSVERCNLTTPSSSSIVNCRGSFTQNNLVAGNYSICIEIEDLNGNKAGPFDHQWVVIDRTPPTLSFTSNPTQVNDNETFSMTWTVSEPLSVERCNLTTPLSSSIVNCRGSFTRNNLVAGNYSISIEIEDLNGNKPGPFDHQWVVTDVTPPSLTFVTNPSLTKSNASITWTLSEPVASSKCTVTFPNGTVVNETCNDQWEAIDLPRGTYQISIVLVDAAGNIGGAFHHSWTNIDVTPPILTFRRKPRRSLSKANITWVTNEEADGVCEVQGPSSFYRSVVCDKAWSEDYLPEGNFILNVTVYDRSLNMAGPFQHKWYNRDVKPPELKLTSTPYCDKSYDNASLTWTFNEDATSTCLIRTSLKTEFAVCDKSWSGTFLPEGNVTIEVNARDKSRNSAPSYSYTWYNKDITPPVLTFTRNGALTINDATITWSVNEPASANCTLTTPFTTSVFSCDSGSWSGSSLQGGIYELSIRLLDLGNNSAGPYVHKWRNVDTIRPKMTFTKTPSRTYSNATIQWGVSESVNGSCEIRGPSNFYRNVSCDRSWVGLNLPPGSFTLSIMGIDTSGNIGGPSSHTWINEDVTPPSLQWVGLTPSQTNGSIMLSWTTDEAVTSLCTVHSPVKATDVSCNNKWVGTELRHGEYSLTVKMVDGSGNKAEAVHRWNNTALELVFEVILTLSNVKVTNFTNKTSPEYSKLETESQTGLENFYQQKVDNFKAVHIRDINVFSKPTRQKRSTTSTGSQVIVDHDVVLGGNNMSTGAAALSKTLSTLSTGGSTINIGGSTATFANVTLLLDKRASNVTFSKDSSTCEISQLYVKCGLREYCDEATGMCVTNAKPDNNGMILSIGLGVSGLVVLLLTTIIVVLFYLRKKAEQHKKRQQIENDEKKRFEKPVETITFPPQVMYKPYKYWQ</sequence>
<evidence type="ECO:0000313" key="5">
    <source>
        <dbReference type="Proteomes" id="UP000005408"/>
    </source>
</evidence>
<feature type="signal peptide" evidence="2">
    <location>
        <begin position="1"/>
        <end position="21"/>
    </location>
</feature>